<comment type="caution">
    <text evidence="1">The sequence shown here is derived from an EMBL/GenBank/DDBJ whole genome shotgun (WGS) entry which is preliminary data.</text>
</comment>
<organism evidence="1 2">
    <name type="scientific">Cichorium intybus</name>
    <name type="common">Chicory</name>
    <dbReference type="NCBI Taxonomy" id="13427"/>
    <lineage>
        <taxon>Eukaryota</taxon>
        <taxon>Viridiplantae</taxon>
        <taxon>Streptophyta</taxon>
        <taxon>Embryophyta</taxon>
        <taxon>Tracheophyta</taxon>
        <taxon>Spermatophyta</taxon>
        <taxon>Magnoliopsida</taxon>
        <taxon>eudicotyledons</taxon>
        <taxon>Gunneridae</taxon>
        <taxon>Pentapetalae</taxon>
        <taxon>asterids</taxon>
        <taxon>campanulids</taxon>
        <taxon>Asterales</taxon>
        <taxon>Asteraceae</taxon>
        <taxon>Cichorioideae</taxon>
        <taxon>Cichorieae</taxon>
        <taxon>Cichoriinae</taxon>
        <taxon>Cichorium</taxon>
    </lineage>
</organism>
<keyword evidence="2" id="KW-1185">Reference proteome</keyword>
<accession>A0ACB8ZSG3</accession>
<gene>
    <name evidence="1" type="ORF">L2E82_43054</name>
</gene>
<proteinExistence type="predicted"/>
<reference evidence="1 2" key="2">
    <citation type="journal article" date="2022" name="Mol. Ecol. Resour.">
        <title>The genomes of chicory, endive, great burdock and yacon provide insights into Asteraceae paleo-polyploidization history and plant inulin production.</title>
        <authorList>
            <person name="Fan W."/>
            <person name="Wang S."/>
            <person name="Wang H."/>
            <person name="Wang A."/>
            <person name="Jiang F."/>
            <person name="Liu H."/>
            <person name="Zhao H."/>
            <person name="Xu D."/>
            <person name="Zhang Y."/>
        </authorList>
    </citation>
    <scope>NUCLEOTIDE SEQUENCE [LARGE SCALE GENOMIC DNA]</scope>
    <source>
        <strain evidence="2">cv. Punajuju</strain>
        <tissue evidence="1">Leaves</tissue>
    </source>
</reference>
<name>A0ACB8ZSG3_CICIN</name>
<evidence type="ECO:0000313" key="1">
    <source>
        <dbReference type="EMBL" id="KAI3699055.1"/>
    </source>
</evidence>
<sequence length="114" mass="12951">MIQSARDLQTYVVKEAASANDAERFVELSLMVHPDKCPYLEANQAFIKLNKALKDLQDPVKLELKAMHEAPQGVEWFAFEKKKNKVKGKRLVFNSMDITEVSIIHRVGIVLLAI</sequence>
<dbReference type="EMBL" id="CM042016">
    <property type="protein sequence ID" value="KAI3699055.1"/>
    <property type="molecule type" value="Genomic_DNA"/>
</dbReference>
<evidence type="ECO:0000313" key="2">
    <source>
        <dbReference type="Proteomes" id="UP001055811"/>
    </source>
</evidence>
<dbReference type="Proteomes" id="UP001055811">
    <property type="component" value="Linkage Group LG08"/>
</dbReference>
<reference evidence="2" key="1">
    <citation type="journal article" date="2022" name="Mol. Ecol. Resour.">
        <title>The genomes of chicory, endive, great burdock and yacon provide insights into Asteraceae palaeo-polyploidization history and plant inulin production.</title>
        <authorList>
            <person name="Fan W."/>
            <person name="Wang S."/>
            <person name="Wang H."/>
            <person name="Wang A."/>
            <person name="Jiang F."/>
            <person name="Liu H."/>
            <person name="Zhao H."/>
            <person name="Xu D."/>
            <person name="Zhang Y."/>
        </authorList>
    </citation>
    <scope>NUCLEOTIDE SEQUENCE [LARGE SCALE GENOMIC DNA]</scope>
    <source>
        <strain evidence="2">cv. Punajuju</strain>
    </source>
</reference>
<protein>
    <submittedName>
        <fullName evidence="1">Uncharacterized protein</fullName>
    </submittedName>
</protein>